<dbReference type="AlphaFoldDB" id="Q7UFF7"/>
<accession>Q7UFF7</accession>
<proteinExistence type="predicted"/>
<dbReference type="Proteomes" id="UP000001025">
    <property type="component" value="Chromosome"/>
</dbReference>
<feature type="compositionally biased region" description="Basic residues" evidence="1">
    <location>
        <begin position="1"/>
        <end position="12"/>
    </location>
</feature>
<evidence type="ECO:0000313" key="2">
    <source>
        <dbReference type="EMBL" id="CAD78725.1"/>
    </source>
</evidence>
<organism evidence="2 3">
    <name type="scientific">Rhodopirellula baltica (strain DSM 10527 / NCIMB 13988 / SH1)</name>
    <dbReference type="NCBI Taxonomy" id="243090"/>
    <lineage>
        <taxon>Bacteria</taxon>
        <taxon>Pseudomonadati</taxon>
        <taxon>Planctomycetota</taxon>
        <taxon>Planctomycetia</taxon>
        <taxon>Pirellulales</taxon>
        <taxon>Pirellulaceae</taxon>
        <taxon>Rhodopirellula</taxon>
    </lineage>
</organism>
<feature type="region of interest" description="Disordered" evidence="1">
    <location>
        <begin position="1"/>
        <end position="22"/>
    </location>
</feature>
<evidence type="ECO:0000256" key="1">
    <source>
        <dbReference type="SAM" id="MobiDB-lite"/>
    </source>
</evidence>
<dbReference type="EnsemblBacteria" id="CAD78725">
    <property type="protein sequence ID" value="CAD78725"/>
    <property type="gene ID" value="RB10139"/>
</dbReference>
<name>Q7UFF7_RHOBA</name>
<sequence>MRHKHDRMKIRGISKNPIDLPSRYRGRVLKPKKRRRSFRSFLRESRTIILSYHGSTRIHLAQPAFGRCHNPQSSTHQKS</sequence>
<dbReference type="HOGENOM" id="CLU_2603658_0_0_0"/>
<keyword evidence="3" id="KW-1185">Reference proteome</keyword>
<reference evidence="2 3" key="1">
    <citation type="journal article" date="2003" name="Proc. Natl. Acad. Sci. U.S.A.">
        <title>Complete genome sequence of the marine planctomycete Pirellula sp. strain 1.</title>
        <authorList>
            <person name="Gloeckner F.O."/>
            <person name="Kube M."/>
            <person name="Bauer M."/>
            <person name="Teeling H."/>
            <person name="Lombardot T."/>
            <person name="Ludwig W."/>
            <person name="Gade D."/>
            <person name="Beck A."/>
            <person name="Borzym K."/>
            <person name="Heitmann K."/>
            <person name="Rabus R."/>
            <person name="Schlesner H."/>
            <person name="Amann R."/>
            <person name="Reinhardt R."/>
        </authorList>
    </citation>
    <scope>NUCLEOTIDE SEQUENCE [LARGE SCALE GENOMIC DNA]</scope>
    <source>
        <strain evidence="3">DSM 10527 / NCIMB 13988 / SH1</strain>
    </source>
</reference>
<gene>
    <name evidence="2" type="ordered locus">RB10139</name>
</gene>
<evidence type="ECO:0000313" key="3">
    <source>
        <dbReference type="Proteomes" id="UP000001025"/>
    </source>
</evidence>
<dbReference type="EMBL" id="BX294151">
    <property type="protein sequence ID" value="CAD78725.1"/>
    <property type="molecule type" value="Genomic_DNA"/>
</dbReference>
<protein>
    <submittedName>
        <fullName evidence="2">Uncharacterized protein</fullName>
    </submittedName>
</protein>
<dbReference type="InParanoid" id="Q7UFF7"/>
<dbReference type="KEGG" id="rba:RB10139"/>
<dbReference type="STRING" id="243090.RB10139"/>